<evidence type="ECO:0000256" key="3">
    <source>
        <dbReference type="ARBA" id="ARBA00010117"/>
    </source>
</evidence>
<evidence type="ECO:0000313" key="11">
    <source>
        <dbReference type="Ensembl" id="ENSTNIP00000017187.1"/>
    </source>
</evidence>
<evidence type="ECO:0000256" key="5">
    <source>
        <dbReference type="ARBA" id="ARBA00022792"/>
    </source>
</evidence>
<dbReference type="InParanoid" id="H3D9J6"/>
<comment type="pathway">
    <text evidence="2">Energy metabolism; oxidative phosphorylation.</text>
</comment>
<keyword evidence="12" id="KW-1185">Reference proteome</keyword>
<accession>H3D9J6</accession>
<feature type="transmembrane region" description="Helical" evidence="10">
    <location>
        <begin position="81"/>
        <end position="100"/>
    </location>
</feature>
<dbReference type="UniPathway" id="UPA00705"/>
<evidence type="ECO:0000256" key="9">
    <source>
        <dbReference type="ARBA" id="ARBA00023136"/>
    </source>
</evidence>
<keyword evidence="8" id="KW-0496">Mitochondrion</keyword>
<evidence type="ECO:0000256" key="10">
    <source>
        <dbReference type="SAM" id="Phobius"/>
    </source>
</evidence>
<dbReference type="STRING" id="99883.ENSTNIP00000017187"/>
<dbReference type="SUPFAM" id="SSF81431">
    <property type="entry name" value="Mitochondrial cytochrome c oxidase subunit VIIIb (aka IX)"/>
    <property type="match status" value="1"/>
</dbReference>
<evidence type="ECO:0000256" key="4">
    <source>
        <dbReference type="ARBA" id="ARBA00022692"/>
    </source>
</evidence>
<proteinExistence type="inferred from homology"/>
<name>H3D9J6_TETNG</name>
<dbReference type="FunCoup" id="H3D9J6">
    <property type="interactions" value="527"/>
</dbReference>
<evidence type="ECO:0000313" key="12">
    <source>
        <dbReference type="Proteomes" id="UP000007303"/>
    </source>
</evidence>
<keyword evidence="9 10" id="KW-0472">Membrane</keyword>
<dbReference type="FunFam" id="4.10.81.10:FF:000001">
    <property type="entry name" value="Cytochrome c oxidase subunit 8B, mitochondrial"/>
    <property type="match status" value="1"/>
</dbReference>
<dbReference type="Gene3D" id="4.10.81.10">
    <property type="entry name" value="Cytochrome c oxidase, subunit 8"/>
    <property type="match status" value="1"/>
</dbReference>
<reference evidence="12" key="1">
    <citation type="journal article" date="2004" name="Nature">
        <title>Genome duplication in the teleost fish Tetraodon nigroviridis reveals the early vertebrate proto-karyotype.</title>
        <authorList>
            <person name="Jaillon O."/>
            <person name="Aury J.-M."/>
            <person name="Brunet F."/>
            <person name="Petit J.-L."/>
            <person name="Stange-Thomann N."/>
            <person name="Mauceli E."/>
            <person name="Bouneau L."/>
            <person name="Fischer C."/>
            <person name="Ozouf-Costaz C."/>
            <person name="Bernot A."/>
            <person name="Nicaud S."/>
            <person name="Jaffe D."/>
            <person name="Fisher S."/>
            <person name="Lutfalla G."/>
            <person name="Dossat C."/>
            <person name="Segurens B."/>
            <person name="Dasilva C."/>
            <person name="Salanoubat M."/>
            <person name="Levy M."/>
            <person name="Boudet N."/>
            <person name="Castellano S."/>
            <person name="Anthouard V."/>
            <person name="Jubin C."/>
            <person name="Castelli V."/>
            <person name="Katinka M."/>
            <person name="Vacherie B."/>
            <person name="Biemont C."/>
            <person name="Skalli Z."/>
            <person name="Cattolico L."/>
            <person name="Poulain J."/>
            <person name="De Berardinis V."/>
            <person name="Cruaud C."/>
            <person name="Duprat S."/>
            <person name="Brottier P."/>
            <person name="Coutanceau J.-P."/>
            <person name="Gouzy J."/>
            <person name="Parra G."/>
            <person name="Lardier G."/>
            <person name="Chapple C."/>
            <person name="McKernan K.J."/>
            <person name="McEwan P."/>
            <person name="Bosak S."/>
            <person name="Kellis M."/>
            <person name="Volff J.-N."/>
            <person name="Guigo R."/>
            <person name="Zody M.C."/>
            <person name="Mesirov J."/>
            <person name="Lindblad-Toh K."/>
            <person name="Birren B."/>
            <person name="Nusbaum C."/>
            <person name="Kahn D."/>
            <person name="Robinson-Rechavi M."/>
            <person name="Laudet V."/>
            <person name="Schachter V."/>
            <person name="Quetier F."/>
            <person name="Saurin W."/>
            <person name="Scarpelli C."/>
            <person name="Wincker P."/>
            <person name="Lander E.S."/>
            <person name="Weissenbach J."/>
            <person name="Roest Crollius H."/>
        </authorList>
    </citation>
    <scope>NUCLEOTIDE SEQUENCE [LARGE SCALE GENOMIC DNA]</scope>
</reference>
<keyword evidence="5" id="KW-0999">Mitochondrion inner membrane</keyword>
<dbReference type="Ensembl" id="ENSTNIT00000017403.1">
    <property type="protein sequence ID" value="ENSTNIP00000017187.1"/>
    <property type="gene ID" value="ENSTNIG00000014175.1"/>
</dbReference>
<comment type="subcellular location">
    <subcellularLocation>
        <location evidence="1">Mitochondrion inner membrane</location>
        <topology evidence="1">Single-pass membrane protein</topology>
    </subcellularLocation>
</comment>
<organism evidence="11 12">
    <name type="scientific">Tetraodon nigroviridis</name>
    <name type="common">Spotted green pufferfish</name>
    <name type="synonym">Chelonodon nigroviridis</name>
    <dbReference type="NCBI Taxonomy" id="99883"/>
    <lineage>
        <taxon>Eukaryota</taxon>
        <taxon>Metazoa</taxon>
        <taxon>Chordata</taxon>
        <taxon>Craniata</taxon>
        <taxon>Vertebrata</taxon>
        <taxon>Euteleostomi</taxon>
        <taxon>Actinopterygii</taxon>
        <taxon>Neopterygii</taxon>
        <taxon>Teleostei</taxon>
        <taxon>Neoteleostei</taxon>
        <taxon>Acanthomorphata</taxon>
        <taxon>Eupercaria</taxon>
        <taxon>Tetraodontiformes</taxon>
        <taxon>Tetradontoidea</taxon>
        <taxon>Tetraodontidae</taxon>
        <taxon>Tetraodon</taxon>
    </lineage>
</organism>
<keyword evidence="7 10" id="KW-1133">Transmembrane helix</keyword>
<dbReference type="CDD" id="cd00930">
    <property type="entry name" value="Cyt_c_Oxidase_VIII"/>
    <property type="match status" value="1"/>
</dbReference>
<evidence type="ECO:0000256" key="2">
    <source>
        <dbReference type="ARBA" id="ARBA00004673"/>
    </source>
</evidence>
<dbReference type="PANTHER" id="PTHR16717:SF6">
    <property type="entry name" value="CYTOCHROME C OXIDASE SUBUNIT 8B"/>
    <property type="match status" value="1"/>
</dbReference>
<evidence type="ECO:0000256" key="6">
    <source>
        <dbReference type="ARBA" id="ARBA00022946"/>
    </source>
</evidence>
<dbReference type="PANTHER" id="PTHR16717">
    <property type="entry name" value="CYTOCHROME C OXIDASE POLYPEPTIDE VIII"/>
    <property type="match status" value="1"/>
</dbReference>
<dbReference type="GO" id="GO:0006123">
    <property type="term" value="P:mitochondrial electron transport, cytochrome c to oxygen"/>
    <property type="evidence" value="ECO:0007669"/>
    <property type="project" value="InterPro"/>
</dbReference>
<dbReference type="GO" id="GO:0005743">
    <property type="term" value="C:mitochondrial inner membrane"/>
    <property type="evidence" value="ECO:0007669"/>
    <property type="project" value="UniProtKB-SubCell"/>
</dbReference>
<dbReference type="Proteomes" id="UP000007303">
    <property type="component" value="Unassembled WGS sequence"/>
</dbReference>
<keyword evidence="4 10" id="KW-0812">Transmembrane</keyword>
<dbReference type="HOGENOM" id="CLU_2183123_0_0_1"/>
<evidence type="ECO:0000256" key="7">
    <source>
        <dbReference type="ARBA" id="ARBA00022989"/>
    </source>
</evidence>
<dbReference type="Pfam" id="PF02285">
    <property type="entry name" value="COX8"/>
    <property type="match status" value="1"/>
</dbReference>
<reference evidence="11" key="3">
    <citation type="submission" date="2025-09" db="UniProtKB">
        <authorList>
            <consortium name="Ensembl"/>
        </authorList>
    </citation>
    <scope>IDENTIFICATION</scope>
</reference>
<protein>
    <recommendedName>
        <fullName evidence="13">Cytochrome c oxidase subunit 8B</fullName>
    </recommendedName>
</protein>
<dbReference type="GO" id="GO:0045277">
    <property type="term" value="C:respiratory chain complex IV"/>
    <property type="evidence" value="ECO:0007669"/>
    <property type="project" value="InterPro"/>
</dbReference>
<dbReference type="AlphaFoldDB" id="H3D9J6"/>
<comment type="similarity">
    <text evidence="3">Belongs to the cytochrome c oxidase VIII family.</text>
</comment>
<sequence>MAPHPARARRRTLPCAKVRPRQKRLQVASGRPTRLLSVWGPGMSLPAASRLLRSALRTRLLPAANVTSKPARHKVTAGEQAIAMTVLFVTILAPSGWILAHLEDYKKHA</sequence>
<evidence type="ECO:0008006" key="13">
    <source>
        <dbReference type="Google" id="ProtNLM"/>
    </source>
</evidence>
<keyword evidence="6" id="KW-0809">Transit peptide</keyword>
<reference evidence="11" key="2">
    <citation type="submission" date="2025-08" db="UniProtKB">
        <authorList>
            <consortium name="Ensembl"/>
        </authorList>
    </citation>
    <scope>IDENTIFICATION</scope>
</reference>
<dbReference type="InterPro" id="IPR003205">
    <property type="entry name" value="Cyt_c_oxidase_su8"/>
</dbReference>
<evidence type="ECO:0000256" key="1">
    <source>
        <dbReference type="ARBA" id="ARBA00004434"/>
    </source>
</evidence>
<evidence type="ECO:0000256" key="8">
    <source>
        <dbReference type="ARBA" id="ARBA00023128"/>
    </source>
</evidence>
<dbReference type="InterPro" id="IPR036548">
    <property type="entry name" value="Cyt_c_oxidase_su8_sf"/>
</dbReference>
<dbReference type="GeneTree" id="ENSGT01100000263627"/>